<accession>A0AAD7FFF5</accession>
<comment type="similarity">
    <text evidence="1">Belongs to the protein-tyrosine phosphatase family. Non-receptor class dual specificity subfamily.</text>
</comment>
<dbReference type="InterPro" id="IPR000387">
    <property type="entry name" value="Tyr_Pase_dom"/>
</dbReference>
<proteinExistence type="inferred from homology"/>
<dbReference type="GO" id="GO:0004722">
    <property type="term" value="F:protein serine/threonine phosphatase activity"/>
    <property type="evidence" value="ECO:0007669"/>
    <property type="project" value="UniProtKB-EC"/>
</dbReference>
<evidence type="ECO:0000256" key="1">
    <source>
        <dbReference type="ARBA" id="ARBA00008601"/>
    </source>
</evidence>
<comment type="catalytic activity">
    <reaction evidence="4">
        <text>O-phospho-L-seryl-[protein] + H2O = L-seryl-[protein] + phosphate</text>
        <dbReference type="Rhea" id="RHEA:20629"/>
        <dbReference type="Rhea" id="RHEA-COMP:9863"/>
        <dbReference type="Rhea" id="RHEA-COMP:11604"/>
        <dbReference type="ChEBI" id="CHEBI:15377"/>
        <dbReference type="ChEBI" id="CHEBI:29999"/>
        <dbReference type="ChEBI" id="CHEBI:43474"/>
        <dbReference type="ChEBI" id="CHEBI:83421"/>
        <dbReference type="EC" id="3.1.3.16"/>
    </reaction>
</comment>
<dbReference type="CDD" id="cd14498">
    <property type="entry name" value="DSP"/>
    <property type="match status" value="1"/>
</dbReference>
<evidence type="ECO:0000313" key="8">
    <source>
        <dbReference type="Proteomes" id="UP001221142"/>
    </source>
</evidence>
<comment type="caution">
    <text evidence="7">The sequence shown here is derived from an EMBL/GenBank/DDBJ whole genome shotgun (WGS) entry which is preliminary data.</text>
</comment>
<dbReference type="PANTHER" id="PTHR45948">
    <property type="entry name" value="DUAL SPECIFICITY PROTEIN PHOSPHATASE DDB_G0269404-RELATED"/>
    <property type="match status" value="1"/>
</dbReference>
<evidence type="ECO:0000259" key="6">
    <source>
        <dbReference type="PROSITE" id="PS50056"/>
    </source>
</evidence>
<reference evidence="7" key="1">
    <citation type="submission" date="2023-03" db="EMBL/GenBank/DDBJ databases">
        <title>Massive genome expansion in bonnet fungi (Mycena s.s.) driven by repeated elements and novel gene families across ecological guilds.</title>
        <authorList>
            <consortium name="Lawrence Berkeley National Laboratory"/>
            <person name="Harder C.B."/>
            <person name="Miyauchi S."/>
            <person name="Viragh M."/>
            <person name="Kuo A."/>
            <person name="Thoen E."/>
            <person name="Andreopoulos B."/>
            <person name="Lu D."/>
            <person name="Skrede I."/>
            <person name="Drula E."/>
            <person name="Henrissat B."/>
            <person name="Morin E."/>
            <person name="Kohler A."/>
            <person name="Barry K."/>
            <person name="LaButti K."/>
            <person name="Morin E."/>
            <person name="Salamov A."/>
            <person name="Lipzen A."/>
            <person name="Mereny Z."/>
            <person name="Hegedus B."/>
            <person name="Baldrian P."/>
            <person name="Stursova M."/>
            <person name="Weitz H."/>
            <person name="Taylor A."/>
            <person name="Grigoriev I.V."/>
            <person name="Nagy L.G."/>
            <person name="Martin F."/>
            <person name="Kauserud H."/>
        </authorList>
    </citation>
    <scope>NUCLEOTIDE SEQUENCE</scope>
    <source>
        <strain evidence="7">9284</strain>
    </source>
</reference>
<dbReference type="InterPro" id="IPR000340">
    <property type="entry name" value="Dual-sp_phosphatase_cat-dom"/>
</dbReference>
<sequence>MTTILDYLYLGLRASTSATFISTHTVTDVLSIGSSPLVILPGVAYHRLSLTDDIDASLDRVISPANDFITAVADDQPRRRILVHCSAAVSRSPTVVACLLDLQAQHVLARSTGPHYYSAASGLPEYRVFGTT</sequence>
<dbReference type="GO" id="GO:0005829">
    <property type="term" value="C:cytosol"/>
    <property type="evidence" value="ECO:0007669"/>
    <property type="project" value="TreeGrafter"/>
</dbReference>
<comment type="catalytic activity">
    <reaction evidence="5">
        <text>O-phospho-L-threonyl-[protein] + H2O = L-threonyl-[protein] + phosphate</text>
        <dbReference type="Rhea" id="RHEA:47004"/>
        <dbReference type="Rhea" id="RHEA-COMP:11060"/>
        <dbReference type="Rhea" id="RHEA-COMP:11605"/>
        <dbReference type="ChEBI" id="CHEBI:15377"/>
        <dbReference type="ChEBI" id="CHEBI:30013"/>
        <dbReference type="ChEBI" id="CHEBI:43474"/>
        <dbReference type="ChEBI" id="CHEBI:61977"/>
        <dbReference type="EC" id="3.1.3.16"/>
    </reaction>
</comment>
<dbReference type="SUPFAM" id="SSF52799">
    <property type="entry name" value="(Phosphotyrosine protein) phosphatases II"/>
    <property type="match status" value="1"/>
</dbReference>
<protein>
    <recommendedName>
        <fullName evidence="6">Tyrosine specific protein phosphatases domain-containing protein</fullName>
    </recommendedName>
</protein>
<dbReference type="GO" id="GO:0007165">
    <property type="term" value="P:signal transduction"/>
    <property type="evidence" value="ECO:0007669"/>
    <property type="project" value="TreeGrafter"/>
</dbReference>
<dbReference type="Pfam" id="PF00782">
    <property type="entry name" value="DSPc"/>
    <property type="match status" value="1"/>
</dbReference>
<evidence type="ECO:0000256" key="4">
    <source>
        <dbReference type="ARBA" id="ARBA00047761"/>
    </source>
</evidence>
<gene>
    <name evidence="7" type="ORF">FB45DRAFT_134359</name>
</gene>
<dbReference type="PROSITE" id="PS50056">
    <property type="entry name" value="TYR_PHOSPHATASE_2"/>
    <property type="match status" value="1"/>
</dbReference>
<feature type="domain" description="Tyrosine specific protein phosphatases" evidence="6">
    <location>
        <begin position="66"/>
        <end position="97"/>
    </location>
</feature>
<organism evidence="7 8">
    <name type="scientific">Roridomyces roridus</name>
    <dbReference type="NCBI Taxonomy" id="1738132"/>
    <lineage>
        <taxon>Eukaryota</taxon>
        <taxon>Fungi</taxon>
        <taxon>Dikarya</taxon>
        <taxon>Basidiomycota</taxon>
        <taxon>Agaricomycotina</taxon>
        <taxon>Agaricomycetes</taxon>
        <taxon>Agaricomycetidae</taxon>
        <taxon>Agaricales</taxon>
        <taxon>Marasmiineae</taxon>
        <taxon>Mycenaceae</taxon>
        <taxon>Roridomyces</taxon>
    </lineage>
</organism>
<dbReference type="Proteomes" id="UP001221142">
    <property type="component" value="Unassembled WGS sequence"/>
</dbReference>
<keyword evidence="8" id="KW-1185">Reference proteome</keyword>
<keyword evidence="2" id="KW-0378">Hydrolase</keyword>
<dbReference type="PANTHER" id="PTHR45948:SF2">
    <property type="entry name" value="DUAL SPECIFICITY PROTEIN PHOSPHATASE"/>
    <property type="match status" value="1"/>
</dbReference>
<dbReference type="GO" id="GO:0004725">
    <property type="term" value="F:protein tyrosine phosphatase activity"/>
    <property type="evidence" value="ECO:0007669"/>
    <property type="project" value="TreeGrafter"/>
</dbReference>
<evidence type="ECO:0000256" key="5">
    <source>
        <dbReference type="ARBA" id="ARBA00048336"/>
    </source>
</evidence>
<evidence type="ECO:0000256" key="3">
    <source>
        <dbReference type="ARBA" id="ARBA00022912"/>
    </source>
</evidence>
<dbReference type="EMBL" id="JARKIF010000016">
    <property type="protein sequence ID" value="KAJ7621090.1"/>
    <property type="molecule type" value="Genomic_DNA"/>
</dbReference>
<keyword evidence="3" id="KW-0904">Protein phosphatase</keyword>
<dbReference type="InterPro" id="IPR029021">
    <property type="entry name" value="Prot-tyrosine_phosphatase-like"/>
</dbReference>
<name>A0AAD7FFF5_9AGAR</name>
<dbReference type="Gene3D" id="3.90.190.10">
    <property type="entry name" value="Protein tyrosine phosphatase superfamily"/>
    <property type="match status" value="1"/>
</dbReference>
<dbReference type="AlphaFoldDB" id="A0AAD7FFF5"/>
<evidence type="ECO:0000256" key="2">
    <source>
        <dbReference type="ARBA" id="ARBA00022801"/>
    </source>
</evidence>
<evidence type="ECO:0000313" key="7">
    <source>
        <dbReference type="EMBL" id="KAJ7621090.1"/>
    </source>
</evidence>